<proteinExistence type="predicted"/>
<dbReference type="Proteomes" id="UP001165960">
    <property type="component" value="Unassembled WGS sequence"/>
</dbReference>
<sequence length="854" mass="95446">MGTSLDNSDSPKNQGIIPRAATALFEELHRKSKASPNYKSQVLITFLELYNEELLDLLNPSNHRHGGNNSRPSSYHAVSVPTIREDPQGGIYWKGVKEIEVHSPEELLDHLYKGLICRTTASTDMNLTSSRSHAIFTLSLKQEVNVEGDNNDHPPEQHAHGIRNLISKFHFVDLAGSERLKKTNAIGGRAKEGISINAGLLALGNVISALGDESRRSSHIPYRNSKLTRLLQDSIGGNSQTLMLACISPAEVNFLETLNTLKYANRARNIKNRVQINQDMANPAEEIARLKSELARLRHQLQSGDSAHPPENKDLVQHLQTRVTELTEELTRVQAERDLLLLDRAGENVDGLPTAEDITNYAQLVTELRSQVEHAEFLLKESRLRDKPKPKKSMTQLPSTKPSTGLHPSRRKPGSYFQNNLTGLDIDSKALEAELEELAQSINTMPDFKDMDDVRSESGAFVPRASRRTNLPDLAKASISNSNQTKSVGGTPQPSSPNTEADDSSSRIQFLQSQIDDLTAALAQAKKERDHAINSSIPKQRKAASFSNHEVQADREKGKIEKELLRAKETIQKQQTELNRLKGKPRAPTSVRPPARPKPGRPLSEYPDYNTSHAHASSLRAAYKKKMLDQEIEQFLLGRVTRQALGSLIEHKDKLLDDQAECQAKREQLLQNPTQDPESEELEALDEQIEEIEADLEYTVARIRALELKAETHIMPHNQEVRDDLYGEGNYRAALKILHELESAEISSMFELLLREMVAKRLEQGALTQKLAELSKQREDLELFIKTFKATTATMTLNYEARIAALINGENNPDFDPFAPHPDAENMSDDALNSINTYLNNGDLASDDLDLSFS</sequence>
<evidence type="ECO:0000313" key="1">
    <source>
        <dbReference type="EMBL" id="KAJ9067185.1"/>
    </source>
</evidence>
<evidence type="ECO:0000313" key="2">
    <source>
        <dbReference type="Proteomes" id="UP001165960"/>
    </source>
</evidence>
<keyword evidence="2" id="KW-1185">Reference proteome</keyword>
<gene>
    <name evidence="1" type="ORF">DSO57_1002248</name>
</gene>
<reference evidence="1" key="1">
    <citation type="submission" date="2022-04" db="EMBL/GenBank/DDBJ databases">
        <title>Genome of the entomopathogenic fungus Entomophthora muscae.</title>
        <authorList>
            <person name="Elya C."/>
            <person name="Lovett B.R."/>
            <person name="Lee E."/>
            <person name="Macias A.M."/>
            <person name="Hajek A.E."/>
            <person name="De Bivort B.L."/>
            <person name="Kasson M.T."/>
            <person name="De Fine Licht H.H."/>
            <person name="Stajich J.E."/>
        </authorList>
    </citation>
    <scope>NUCLEOTIDE SEQUENCE</scope>
    <source>
        <strain evidence="1">Berkeley</strain>
    </source>
</reference>
<protein>
    <submittedName>
        <fullName evidence="1">Uncharacterized protein</fullName>
    </submittedName>
</protein>
<comment type="caution">
    <text evidence="1">The sequence shown here is derived from an EMBL/GenBank/DDBJ whole genome shotgun (WGS) entry which is preliminary data.</text>
</comment>
<organism evidence="1 2">
    <name type="scientific">Entomophthora muscae</name>
    <dbReference type="NCBI Taxonomy" id="34485"/>
    <lineage>
        <taxon>Eukaryota</taxon>
        <taxon>Fungi</taxon>
        <taxon>Fungi incertae sedis</taxon>
        <taxon>Zoopagomycota</taxon>
        <taxon>Entomophthoromycotina</taxon>
        <taxon>Entomophthoromycetes</taxon>
        <taxon>Entomophthorales</taxon>
        <taxon>Entomophthoraceae</taxon>
        <taxon>Entomophthora</taxon>
    </lineage>
</organism>
<name>A0ACC2SY14_9FUNG</name>
<dbReference type="EMBL" id="QTSX02004265">
    <property type="protein sequence ID" value="KAJ9067185.1"/>
    <property type="molecule type" value="Genomic_DNA"/>
</dbReference>
<accession>A0ACC2SY14</accession>